<evidence type="ECO:0000313" key="2">
    <source>
        <dbReference type="EMBL" id="KLO04519.1"/>
    </source>
</evidence>
<dbReference type="InParanoid" id="A0A0H2QYQ3"/>
<dbReference type="EMBL" id="KQ086514">
    <property type="protein sequence ID" value="KLO04519.1"/>
    <property type="molecule type" value="Genomic_DNA"/>
</dbReference>
<dbReference type="AlphaFoldDB" id="A0A0H2QYQ3"/>
<organism evidence="2 3">
    <name type="scientific">Schizopora paradoxa</name>
    <dbReference type="NCBI Taxonomy" id="27342"/>
    <lineage>
        <taxon>Eukaryota</taxon>
        <taxon>Fungi</taxon>
        <taxon>Dikarya</taxon>
        <taxon>Basidiomycota</taxon>
        <taxon>Agaricomycotina</taxon>
        <taxon>Agaricomycetes</taxon>
        <taxon>Hymenochaetales</taxon>
        <taxon>Schizoporaceae</taxon>
        <taxon>Schizopora</taxon>
    </lineage>
</organism>
<dbReference type="Proteomes" id="UP000053477">
    <property type="component" value="Unassembled WGS sequence"/>
</dbReference>
<proteinExistence type="predicted"/>
<gene>
    <name evidence="2" type="ORF">SCHPADRAFT_896971</name>
</gene>
<feature type="compositionally biased region" description="Low complexity" evidence="1">
    <location>
        <begin position="339"/>
        <end position="351"/>
    </location>
</feature>
<feature type="region of interest" description="Disordered" evidence="1">
    <location>
        <begin position="378"/>
        <end position="410"/>
    </location>
</feature>
<protein>
    <submittedName>
        <fullName evidence="2">Uncharacterized protein</fullName>
    </submittedName>
</protein>
<keyword evidence="3" id="KW-1185">Reference proteome</keyword>
<feature type="region of interest" description="Disordered" evidence="1">
    <location>
        <begin position="327"/>
        <end position="351"/>
    </location>
</feature>
<sequence>MPRLTPGYMPTSIPKVDDETNLLTIALNARGKYTPITEFEPPQKIAAFDFLLARGFQSQAPPTKALRKKAHASYIKNKPEREIHQSYTNVLALGAVFAMELAEERNTILVAQDPGVLNWKIANQKTDALLRSFFFYISTRIGTTHSPAFHHAIEVFCFEIAKLIPSFLNSRRLRVGWSDTVAPYFGESFGPEKHTFKVLTEFPEEEAGKCIGEIVEEPQPDPATASTATSTPARGRTLSAILASPRPSQLSIAEGKRKADAPQYVDPDEDAYEQLYNSLDESQIFDAALVASQKAGNDGFNVQAILAAAHAASQKAANDAIATQLSSQARLRRGHKQSSRASTPSTSSQFSIREEHYNDIEEEEGGWVVDPNSSGVYVRSMRLPGSQQRSQGHPNAGAGEERKRRGGFNY</sequence>
<accession>A0A0H2QYQ3</accession>
<evidence type="ECO:0000256" key="1">
    <source>
        <dbReference type="SAM" id="MobiDB-lite"/>
    </source>
</evidence>
<evidence type="ECO:0000313" key="3">
    <source>
        <dbReference type="Proteomes" id="UP000053477"/>
    </source>
</evidence>
<reference evidence="2 3" key="1">
    <citation type="submission" date="2015-04" db="EMBL/GenBank/DDBJ databases">
        <title>Complete genome sequence of Schizopora paradoxa KUC8140, a cosmopolitan wood degrader in East Asia.</title>
        <authorList>
            <consortium name="DOE Joint Genome Institute"/>
            <person name="Min B."/>
            <person name="Park H."/>
            <person name="Jang Y."/>
            <person name="Kim J.-J."/>
            <person name="Kim K.H."/>
            <person name="Pangilinan J."/>
            <person name="Lipzen A."/>
            <person name="Riley R."/>
            <person name="Grigoriev I.V."/>
            <person name="Spatafora J.W."/>
            <person name="Choi I.-G."/>
        </authorList>
    </citation>
    <scope>NUCLEOTIDE SEQUENCE [LARGE SCALE GENOMIC DNA]</scope>
    <source>
        <strain evidence="2 3">KUC8140</strain>
    </source>
</reference>
<name>A0A0H2QYQ3_9AGAM</name>